<accession>A0A7J6NDH4</accession>
<evidence type="ECO:0000313" key="3">
    <source>
        <dbReference type="Proteomes" id="UP000574390"/>
    </source>
</evidence>
<dbReference type="Proteomes" id="UP000574390">
    <property type="component" value="Unassembled WGS sequence"/>
</dbReference>
<dbReference type="EMBL" id="JABANM010037554">
    <property type="protein sequence ID" value="KAF4681955.1"/>
    <property type="molecule type" value="Genomic_DNA"/>
</dbReference>
<dbReference type="AlphaFoldDB" id="A0A7J6NDH4"/>
<name>A0A7J6NDH4_PEROL</name>
<organism evidence="2 3">
    <name type="scientific">Perkinsus olseni</name>
    <name type="common">Perkinsus atlanticus</name>
    <dbReference type="NCBI Taxonomy" id="32597"/>
    <lineage>
        <taxon>Eukaryota</taxon>
        <taxon>Sar</taxon>
        <taxon>Alveolata</taxon>
        <taxon>Perkinsozoa</taxon>
        <taxon>Perkinsea</taxon>
        <taxon>Perkinsida</taxon>
        <taxon>Perkinsidae</taxon>
        <taxon>Perkinsus</taxon>
    </lineage>
</organism>
<dbReference type="SUPFAM" id="SSF49562">
    <property type="entry name" value="C2 domain (Calcium/lipid-binding domain, CaLB)"/>
    <property type="match status" value="1"/>
</dbReference>
<reference evidence="2 3" key="1">
    <citation type="submission" date="2020-04" db="EMBL/GenBank/DDBJ databases">
        <title>Perkinsus olseni comparative genomics.</title>
        <authorList>
            <person name="Bogema D.R."/>
        </authorList>
    </citation>
    <scope>NUCLEOTIDE SEQUENCE [LARGE SCALE GENOMIC DNA]</scope>
    <source>
        <strain evidence="2">ATCC PRA-205</strain>
    </source>
</reference>
<evidence type="ECO:0000259" key="1">
    <source>
        <dbReference type="PROSITE" id="PS50004"/>
    </source>
</evidence>
<dbReference type="PROSITE" id="PS50004">
    <property type="entry name" value="C2"/>
    <property type="match status" value="1"/>
</dbReference>
<sequence>LKLQKVVILIFNAKLFNLGMSIKHPDDDGAQGVRMVIKRLCEFVVDCGSNLTGHVPRASVEDDRQRSNAGPSTIAPKCWACREAVGRPITVDPGGEEFTRLVAELRTEVDSRRRRVRGRQQLSARESLDRSLGELDEQIRQLKKKPMRTTDEGHHMTRLAKVITEGVDRMDGQMTSHMSQLSNNIPPTSQKEDVFVTYDPLESADRFPKLSLEFQGSLNQARELAKMIEQNVISRDRANSQRPPDSTETARGEFASCCVVDHDDQHIYRVKMTVMRATGLPDLSDDKWLGGCCDAYARIVFNGEIIETAVVDNCREPVWECARVFERIAQREVWFEVEVWDKRKGVVTDVLIGQSDKQSARLDLVFQHEGADIRVPIRNAYGEGNPTVTLRLEAERWTLVQFYVTALETAGGSHWDEDHLVKLSLSEDFNQTSYLRIPDSSVPIEVSTIEVPLSRPDSKVKAVVRLMRRERRLIGDPVEHEVAIFEIPDTSLRSPLDSIRVSSTRDRQCQYELHSCSRLHPARENGFVVPPVPMPDSICGEYVNWNIWVDYPDRSSRCPVHNGHEFVAEIRPSPFWQEEADGSCLVPGRIQLSGPATQNECEMVLIFRDSSSTDGVAFSRFIARESGPISLLLSTLCKTCCWTRVEISCELMPWIYLYLDTAQGEVEALVGDRRFLLVSNRSVIVALNETSTFIKFPQHEKEFFLPNYLLKESMHPAYVNITLGDTMVLLSWSLLPAALPNAQSKMGDKSGKAPDGGLRRLALTVNSATKLPAKACLVRLDVCPRSTAISASAMPSKDADELIKIVCREPRYTKRVQPSRHVIFESDLTVDLTNGSILACTVIDSEGSSLCLGYLDPDTLKVGREHTVSLHPAGSLLITSCHVSKKWPAVVLHEAEQKSGSAGRLECFAGHEVTIPEPDSLCLSDGDSDAEVVPLLTDSTGQEISGQMARDFKEDQTINFADGTRPPVTEEYGAATTSPMTLGPSPAIRPGVAAKNPLNREFEPIKASVTPNLEPRFTATLPELGIALVATTSAAPAKIVRRFESTPPEGSARVTLHDKVSSSGRAVEVSQPTLSPRFGAMGAASISIDIESLHLEGRDLEPCIYVCETEPFRIVERVWSSRATFPRLPTGASIFLTGSSHGLLVGCHEVDTEAVAESSSRSRFRLMDSTGRLTAASGEFRLEFNSNRGSSEL</sequence>
<proteinExistence type="predicted"/>
<comment type="caution">
    <text evidence="2">The sequence shown here is derived from an EMBL/GenBank/DDBJ whole genome shotgun (WGS) entry which is preliminary data.</text>
</comment>
<feature type="domain" description="C2" evidence="1">
    <location>
        <begin position="250"/>
        <end position="372"/>
    </location>
</feature>
<dbReference type="Gene3D" id="2.60.40.150">
    <property type="entry name" value="C2 domain"/>
    <property type="match status" value="1"/>
</dbReference>
<dbReference type="InterPro" id="IPR000008">
    <property type="entry name" value="C2_dom"/>
</dbReference>
<dbReference type="Pfam" id="PF00168">
    <property type="entry name" value="C2"/>
    <property type="match status" value="1"/>
</dbReference>
<evidence type="ECO:0000313" key="2">
    <source>
        <dbReference type="EMBL" id="KAF4681955.1"/>
    </source>
</evidence>
<gene>
    <name evidence="2" type="ORF">FOZ62_017711</name>
</gene>
<protein>
    <recommendedName>
        <fullName evidence="1">C2 domain-containing protein</fullName>
    </recommendedName>
</protein>
<feature type="non-terminal residue" evidence="2">
    <location>
        <position position="1193"/>
    </location>
</feature>
<dbReference type="CDD" id="cd00030">
    <property type="entry name" value="C2"/>
    <property type="match status" value="1"/>
</dbReference>
<dbReference type="InterPro" id="IPR035892">
    <property type="entry name" value="C2_domain_sf"/>
</dbReference>